<evidence type="ECO:0000313" key="3">
    <source>
        <dbReference type="Proteomes" id="UP001151529"/>
    </source>
</evidence>
<proteinExistence type="predicted"/>
<dbReference type="AlphaFoldDB" id="A0A9Q0P9E0"/>
<name>A0A9Q0P9E0_SALVM</name>
<evidence type="ECO:0000256" key="1">
    <source>
        <dbReference type="SAM" id="MobiDB-lite"/>
    </source>
</evidence>
<gene>
    <name evidence="2" type="ORF">OIU85_007721</name>
</gene>
<sequence length="109" mass="12367">MSHRKIPRPYYEQTGTPSSSNHPGAAEDADAAGGPSSTIANYFDRVRSAVEQFEIPLRSIRASNFGDPHQKIIKIRTEGNSEFLFIEFLRYEKARQNFETAMRKLYPAS</sequence>
<feature type="region of interest" description="Disordered" evidence="1">
    <location>
        <begin position="1"/>
        <end position="36"/>
    </location>
</feature>
<dbReference type="EMBL" id="JAPFFL010000013">
    <property type="protein sequence ID" value="KAJ6684055.1"/>
    <property type="molecule type" value="Genomic_DNA"/>
</dbReference>
<reference evidence="2" key="1">
    <citation type="submission" date="2022-11" db="EMBL/GenBank/DDBJ databases">
        <authorList>
            <person name="Hyden B.L."/>
            <person name="Feng K."/>
            <person name="Yates T."/>
            <person name="Jawdy S."/>
            <person name="Smart L.B."/>
            <person name="Muchero W."/>
        </authorList>
    </citation>
    <scope>NUCLEOTIDE SEQUENCE</scope>
    <source>
        <tissue evidence="2">Shoot tip</tissue>
    </source>
</reference>
<reference evidence="2" key="2">
    <citation type="journal article" date="2023" name="Int. J. Mol. Sci.">
        <title>De Novo Assembly and Annotation of 11 Diverse Shrub Willow (Salix) Genomes Reveals Novel Gene Organization in Sex-Linked Regions.</title>
        <authorList>
            <person name="Hyden B."/>
            <person name="Feng K."/>
            <person name="Yates T.B."/>
            <person name="Jawdy S."/>
            <person name="Cereghino C."/>
            <person name="Smart L.B."/>
            <person name="Muchero W."/>
        </authorList>
    </citation>
    <scope>NUCLEOTIDE SEQUENCE [LARGE SCALE GENOMIC DNA]</scope>
    <source>
        <tissue evidence="2">Shoot tip</tissue>
    </source>
</reference>
<keyword evidence="3" id="KW-1185">Reference proteome</keyword>
<organism evidence="2 3">
    <name type="scientific">Salix viminalis</name>
    <name type="common">Common osier</name>
    <name type="synonym">Basket willow</name>
    <dbReference type="NCBI Taxonomy" id="40686"/>
    <lineage>
        <taxon>Eukaryota</taxon>
        <taxon>Viridiplantae</taxon>
        <taxon>Streptophyta</taxon>
        <taxon>Embryophyta</taxon>
        <taxon>Tracheophyta</taxon>
        <taxon>Spermatophyta</taxon>
        <taxon>Magnoliopsida</taxon>
        <taxon>eudicotyledons</taxon>
        <taxon>Gunneridae</taxon>
        <taxon>Pentapetalae</taxon>
        <taxon>rosids</taxon>
        <taxon>fabids</taxon>
        <taxon>Malpighiales</taxon>
        <taxon>Salicaceae</taxon>
        <taxon>Saliceae</taxon>
        <taxon>Salix</taxon>
    </lineage>
</organism>
<comment type="caution">
    <text evidence="2">The sequence shown here is derived from an EMBL/GenBank/DDBJ whole genome shotgun (WGS) entry which is preliminary data.</text>
</comment>
<accession>A0A9Q0P9E0</accession>
<evidence type="ECO:0000313" key="2">
    <source>
        <dbReference type="EMBL" id="KAJ6684055.1"/>
    </source>
</evidence>
<protein>
    <submittedName>
        <fullName evidence="2">Uncharacterized protein</fullName>
    </submittedName>
</protein>
<dbReference type="Proteomes" id="UP001151529">
    <property type="component" value="Chromosome 17"/>
</dbReference>
<feature type="compositionally biased region" description="Polar residues" evidence="1">
    <location>
        <begin position="13"/>
        <end position="22"/>
    </location>
</feature>
<dbReference type="OrthoDB" id="825428at2759"/>